<dbReference type="EMBL" id="JEMC01002783">
    <property type="protein sequence ID" value="KYF85245.1"/>
    <property type="molecule type" value="Genomic_DNA"/>
</dbReference>
<reference evidence="1 2" key="1">
    <citation type="submission" date="2014-02" db="EMBL/GenBank/DDBJ databases">
        <title>The small core and large imbalanced accessory genome model reveals a collaborative survival strategy of Sorangium cellulosum strains in nature.</title>
        <authorList>
            <person name="Han K."/>
            <person name="Peng R."/>
            <person name="Blom J."/>
            <person name="Li Y.-Z."/>
        </authorList>
    </citation>
    <scope>NUCLEOTIDE SEQUENCE [LARGE SCALE GENOMIC DNA]</scope>
    <source>
        <strain evidence="1 2">So0149</strain>
    </source>
</reference>
<evidence type="ECO:0000313" key="1">
    <source>
        <dbReference type="EMBL" id="KYF85245.1"/>
    </source>
</evidence>
<evidence type="ECO:0000313" key="2">
    <source>
        <dbReference type="Proteomes" id="UP000075515"/>
    </source>
</evidence>
<sequence>MQNDDVCGPLVQQYQTAMSCLSQEMSCEELDSATAEGGSPSKGQPCFEEYERATKALDEAKKREPEKAEGCAFAYALSVMAAQEGAIMGEPEEHGIPCTTAEDCPDIQCADPERGGQVCADGTCAPEDVLCD</sequence>
<accession>A0A150RYD2</accession>
<dbReference type="AlphaFoldDB" id="A0A150RYD2"/>
<proteinExistence type="predicted"/>
<dbReference type="Proteomes" id="UP000075515">
    <property type="component" value="Unassembled WGS sequence"/>
</dbReference>
<gene>
    <name evidence="1" type="ORF">BE18_47575</name>
</gene>
<organism evidence="1 2">
    <name type="scientific">Sorangium cellulosum</name>
    <name type="common">Polyangium cellulosum</name>
    <dbReference type="NCBI Taxonomy" id="56"/>
    <lineage>
        <taxon>Bacteria</taxon>
        <taxon>Pseudomonadati</taxon>
        <taxon>Myxococcota</taxon>
        <taxon>Polyangia</taxon>
        <taxon>Polyangiales</taxon>
        <taxon>Polyangiaceae</taxon>
        <taxon>Sorangium</taxon>
    </lineage>
</organism>
<name>A0A150RYD2_SORCE</name>
<comment type="caution">
    <text evidence="1">The sequence shown here is derived from an EMBL/GenBank/DDBJ whole genome shotgun (WGS) entry which is preliminary data.</text>
</comment>
<protein>
    <submittedName>
        <fullName evidence="1">Uncharacterized protein</fullName>
    </submittedName>
</protein>